<dbReference type="Proteomes" id="UP001209535">
    <property type="component" value="Unassembled WGS sequence"/>
</dbReference>
<evidence type="ECO:0000256" key="1">
    <source>
        <dbReference type="ARBA" id="ARBA00009437"/>
    </source>
</evidence>
<keyword evidence="7" id="KW-1185">Reference proteome</keyword>
<reference evidence="6 7" key="1">
    <citation type="submission" date="2022-10" db="EMBL/GenBank/DDBJ databases">
        <title>Defluviimonas sp. nov., isolated from ocean surface sediments.</title>
        <authorList>
            <person name="He W."/>
            <person name="Wang L."/>
            <person name="Zhang D.-F."/>
        </authorList>
    </citation>
    <scope>NUCLEOTIDE SEQUENCE [LARGE SCALE GENOMIC DNA]</scope>
    <source>
        <strain evidence="6 7">WL0024</strain>
    </source>
</reference>
<dbReference type="Gene3D" id="1.10.10.10">
    <property type="entry name" value="Winged helix-like DNA-binding domain superfamily/Winged helix DNA-binding domain"/>
    <property type="match status" value="1"/>
</dbReference>
<dbReference type="InterPro" id="IPR005119">
    <property type="entry name" value="LysR_subst-bd"/>
</dbReference>
<dbReference type="InterPro" id="IPR058163">
    <property type="entry name" value="LysR-type_TF_proteobact-type"/>
</dbReference>
<dbReference type="EMBL" id="JAOVQO010000012">
    <property type="protein sequence ID" value="MCU9849067.1"/>
    <property type="molecule type" value="Genomic_DNA"/>
</dbReference>
<organism evidence="6 7">
    <name type="scientific">Albidovulum salinarum</name>
    <dbReference type="NCBI Taxonomy" id="2984153"/>
    <lineage>
        <taxon>Bacteria</taxon>
        <taxon>Pseudomonadati</taxon>
        <taxon>Pseudomonadota</taxon>
        <taxon>Alphaproteobacteria</taxon>
        <taxon>Rhodobacterales</taxon>
        <taxon>Paracoccaceae</taxon>
        <taxon>Albidovulum</taxon>
    </lineage>
</organism>
<dbReference type="SUPFAM" id="SSF53850">
    <property type="entry name" value="Periplasmic binding protein-like II"/>
    <property type="match status" value="1"/>
</dbReference>
<dbReference type="PANTHER" id="PTHR30537">
    <property type="entry name" value="HTH-TYPE TRANSCRIPTIONAL REGULATOR"/>
    <property type="match status" value="1"/>
</dbReference>
<dbReference type="RefSeq" id="WP_263337204.1">
    <property type="nucleotide sequence ID" value="NZ_JAOVQO010000012.1"/>
</dbReference>
<proteinExistence type="inferred from homology"/>
<dbReference type="CDD" id="cd08422">
    <property type="entry name" value="PBP2_CrgA_like"/>
    <property type="match status" value="1"/>
</dbReference>
<keyword evidence="4" id="KW-0804">Transcription</keyword>
<dbReference type="SUPFAM" id="SSF46785">
    <property type="entry name" value="Winged helix' DNA-binding domain"/>
    <property type="match status" value="1"/>
</dbReference>
<protein>
    <submittedName>
        <fullName evidence="6">LysR substrate-binding domain-containing protein</fullName>
    </submittedName>
</protein>
<dbReference type="Pfam" id="PF03466">
    <property type="entry name" value="LysR_substrate"/>
    <property type="match status" value="1"/>
</dbReference>
<dbReference type="Pfam" id="PF00126">
    <property type="entry name" value="HTH_1"/>
    <property type="match status" value="1"/>
</dbReference>
<dbReference type="Gene3D" id="3.40.190.290">
    <property type="match status" value="1"/>
</dbReference>
<comment type="similarity">
    <text evidence="1">Belongs to the LysR transcriptional regulatory family.</text>
</comment>
<evidence type="ECO:0000259" key="5">
    <source>
        <dbReference type="PROSITE" id="PS50931"/>
    </source>
</evidence>
<gene>
    <name evidence="6" type="ORF">OEZ60_13750</name>
</gene>
<dbReference type="PANTHER" id="PTHR30537:SF72">
    <property type="entry name" value="LYSR FAMILY TRANSCRIPTIONAL REGULATOR"/>
    <property type="match status" value="1"/>
</dbReference>
<evidence type="ECO:0000313" key="6">
    <source>
        <dbReference type="EMBL" id="MCU9849067.1"/>
    </source>
</evidence>
<accession>A0ABT2X7X1</accession>
<comment type="caution">
    <text evidence="6">The sequence shown here is derived from an EMBL/GenBank/DDBJ whole genome shotgun (WGS) entry which is preliminary data.</text>
</comment>
<dbReference type="InterPro" id="IPR036390">
    <property type="entry name" value="WH_DNA-bd_sf"/>
</dbReference>
<dbReference type="PROSITE" id="PS50931">
    <property type="entry name" value="HTH_LYSR"/>
    <property type="match status" value="1"/>
</dbReference>
<name>A0ABT2X7X1_9RHOB</name>
<sequence>MDHLRAMRLFLRVAELGSLSAASTDLGYARGAASTIVAELERHLGVQLLERTTRRMRLTEDGARYLDRARRILAEVEELEDDIGAAERSPRGRLCVQMPPGIARIIVAPALPGFLAAHPEMELEILVRSDMPDFVGMRLDAAVILGPPPERDVVARPVTRLPMITVAAPAYLERAGVPKHPDDLARHACLPRLPRDATPSPPWHFRIGGRDVTIPVRGPLLFDSVEPAIAAARHGAGLLQLASYLVYSDIRAGRLVTVLDAFRPAGLPVHIVHPRHRLKPRKLRVFEDFLIGLDRGFRRQWNIRDTGAAPVTPSE</sequence>
<keyword evidence="2" id="KW-0805">Transcription regulation</keyword>
<feature type="domain" description="HTH lysR-type" evidence="5">
    <location>
        <begin position="1"/>
        <end position="59"/>
    </location>
</feature>
<evidence type="ECO:0000256" key="2">
    <source>
        <dbReference type="ARBA" id="ARBA00023015"/>
    </source>
</evidence>
<evidence type="ECO:0000313" key="7">
    <source>
        <dbReference type="Proteomes" id="UP001209535"/>
    </source>
</evidence>
<keyword evidence="3" id="KW-0238">DNA-binding</keyword>
<evidence type="ECO:0000256" key="4">
    <source>
        <dbReference type="ARBA" id="ARBA00023163"/>
    </source>
</evidence>
<evidence type="ECO:0000256" key="3">
    <source>
        <dbReference type="ARBA" id="ARBA00023125"/>
    </source>
</evidence>
<dbReference type="InterPro" id="IPR000847">
    <property type="entry name" value="LysR_HTH_N"/>
</dbReference>
<dbReference type="InterPro" id="IPR036388">
    <property type="entry name" value="WH-like_DNA-bd_sf"/>
</dbReference>